<protein>
    <submittedName>
        <fullName evidence="2">Uncharacterized protein</fullName>
    </submittedName>
</protein>
<organism evidence="2 3">
    <name type="scientific">Sphenostylis stenocarpa</name>
    <dbReference type="NCBI Taxonomy" id="92480"/>
    <lineage>
        <taxon>Eukaryota</taxon>
        <taxon>Viridiplantae</taxon>
        <taxon>Streptophyta</taxon>
        <taxon>Embryophyta</taxon>
        <taxon>Tracheophyta</taxon>
        <taxon>Spermatophyta</taxon>
        <taxon>Magnoliopsida</taxon>
        <taxon>eudicotyledons</taxon>
        <taxon>Gunneridae</taxon>
        <taxon>Pentapetalae</taxon>
        <taxon>rosids</taxon>
        <taxon>fabids</taxon>
        <taxon>Fabales</taxon>
        <taxon>Fabaceae</taxon>
        <taxon>Papilionoideae</taxon>
        <taxon>50 kb inversion clade</taxon>
        <taxon>NPAAA clade</taxon>
        <taxon>indigoferoid/millettioid clade</taxon>
        <taxon>Phaseoleae</taxon>
        <taxon>Sphenostylis</taxon>
    </lineage>
</organism>
<feature type="region of interest" description="Disordered" evidence="1">
    <location>
        <begin position="173"/>
        <end position="193"/>
    </location>
</feature>
<dbReference type="AlphaFoldDB" id="A0AA86SIK3"/>
<dbReference type="InterPro" id="IPR025322">
    <property type="entry name" value="PADRE_dom"/>
</dbReference>
<proteinExistence type="predicted"/>
<dbReference type="PANTHER" id="PTHR33052">
    <property type="entry name" value="DUF4228 DOMAIN PROTEIN-RELATED"/>
    <property type="match status" value="1"/>
</dbReference>
<evidence type="ECO:0000256" key="1">
    <source>
        <dbReference type="SAM" id="MobiDB-lite"/>
    </source>
</evidence>
<dbReference type="EMBL" id="OY731403">
    <property type="protein sequence ID" value="CAJ1961211.1"/>
    <property type="molecule type" value="Genomic_DNA"/>
</dbReference>
<dbReference type="Proteomes" id="UP001189624">
    <property type="component" value="Chromosome 6"/>
</dbReference>
<sequence length="226" mass="25769">MGLSGRPRRESHVLKLVHPGGFVELHATPIMASQVMNKNPRHYVTRPDFFQFPWIVVSPESILTPGNVFFIVPCHTIRHLVKSTNTNNTNTNTNHTLLSYLFPYQSSLPCRISNSIKIQCFQKQFSLSREYHKQTIGGKMPQSSAREKPVYSSVYTSCDSGKVKAWTRSGSFSASFSHSKQTPKLKPCLKKDKNHNARRRDLKVLFVFNDHDANNPNFTTKVFNQS</sequence>
<evidence type="ECO:0000313" key="3">
    <source>
        <dbReference type="Proteomes" id="UP001189624"/>
    </source>
</evidence>
<reference evidence="2" key="1">
    <citation type="submission" date="2023-10" db="EMBL/GenBank/DDBJ databases">
        <authorList>
            <person name="Domelevo Entfellner J.-B."/>
        </authorList>
    </citation>
    <scope>NUCLEOTIDE SEQUENCE</scope>
</reference>
<accession>A0AA86SIK3</accession>
<gene>
    <name evidence="2" type="ORF">AYBTSS11_LOCUS18608</name>
</gene>
<evidence type="ECO:0000313" key="2">
    <source>
        <dbReference type="EMBL" id="CAJ1961211.1"/>
    </source>
</evidence>
<dbReference type="Gramene" id="rna-AYBTSS11_LOCUS18608">
    <property type="protein sequence ID" value="CAJ1961211.1"/>
    <property type="gene ID" value="gene-AYBTSS11_LOCUS18608"/>
</dbReference>
<keyword evidence="3" id="KW-1185">Reference proteome</keyword>
<dbReference type="Pfam" id="PF14009">
    <property type="entry name" value="PADRE"/>
    <property type="match status" value="1"/>
</dbReference>
<name>A0AA86SIK3_9FABA</name>